<dbReference type="CDD" id="cd00093">
    <property type="entry name" value="HTH_XRE"/>
    <property type="match status" value="1"/>
</dbReference>
<sequence length="388" mass="44448">MDSKKIGAFIAVNRKKKGLTQEQLGERLGVTNKTISRWENGNYMPDLSMLEPLSKELEITLNELLAGEEIREEESAARAEKNLISAIDYSVKKIKNEHKKISVCIMIVGILICIFSFSIFEPESSWGEIYSILGCLLITAGIFRELRAMSLLKRILVGAGAFLLLIGSFIAADFVGVSEYKRPPGYRYSTITYFTKGKIIEYRNLFYHVFQINADTPNEYFIIDTKKEYGVDTVPVSPFNRDKCGIRQIIRYQSNYIGDNSNIGNLFHALPLSERGYVFEIDSENCGATIDYHTTDWYGNEDLYTEKGLIYNSVSAFALIRNLEYIRYNFSGSSYVITRKEVEQNYPEYHQVVNGQKIDEEAFDEYVESKMNEDEFVKTVFALFEKQG</sequence>
<dbReference type="Proteomes" id="UP001305815">
    <property type="component" value="Chromosome"/>
</dbReference>
<dbReference type="InterPro" id="IPR010982">
    <property type="entry name" value="Lambda_DNA-bd_dom_sf"/>
</dbReference>
<evidence type="ECO:0000259" key="3">
    <source>
        <dbReference type="PROSITE" id="PS50943"/>
    </source>
</evidence>
<feature type="transmembrane region" description="Helical" evidence="2">
    <location>
        <begin position="155"/>
        <end position="177"/>
    </location>
</feature>
<organism evidence="4 5">
    <name type="scientific">Claveliimonas bilis</name>
    <dbReference type="NCBI Taxonomy" id="3028070"/>
    <lineage>
        <taxon>Bacteria</taxon>
        <taxon>Bacillati</taxon>
        <taxon>Bacillota</taxon>
        <taxon>Clostridia</taxon>
        <taxon>Lachnospirales</taxon>
        <taxon>Lachnospiraceae</taxon>
        <taxon>Claveliimonas</taxon>
    </lineage>
</organism>
<keyword evidence="2" id="KW-1133">Transmembrane helix</keyword>
<dbReference type="PROSITE" id="PS50943">
    <property type="entry name" value="HTH_CROC1"/>
    <property type="match status" value="1"/>
</dbReference>
<evidence type="ECO:0000256" key="1">
    <source>
        <dbReference type="ARBA" id="ARBA00023125"/>
    </source>
</evidence>
<name>A0ABN6Z2M0_9FIRM</name>
<dbReference type="InterPro" id="IPR032250">
    <property type="entry name" value="DUF4825"/>
</dbReference>
<dbReference type="EMBL" id="AP027742">
    <property type="protein sequence ID" value="BDZ77949.1"/>
    <property type="molecule type" value="Genomic_DNA"/>
</dbReference>
<keyword evidence="1" id="KW-0238">DNA-binding</keyword>
<dbReference type="Gene3D" id="1.10.260.40">
    <property type="entry name" value="lambda repressor-like DNA-binding domains"/>
    <property type="match status" value="1"/>
</dbReference>
<feature type="transmembrane region" description="Helical" evidence="2">
    <location>
        <begin position="101"/>
        <end position="120"/>
    </location>
</feature>
<keyword evidence="5" id="KW-1185">Reference proteome</keyword>
<dbReference type="InterPro" id="IPR001387">
    <property type="entry name" value="Cro/C1-type_HTH"/>
</dbReference>
<dbReference type="PANTHER" id="PTHR46558">
    <property type="entry name" value="TRACRIPTIONAL REGULATORY PROTEIN-RELATED-RELATED"/>
    <property type="match status" value="1"/>
</dbReference>
<keyword evidence="2" id="KW-0472">Membrane</keyword>
<dbReference type="Pfam" id="PF01381">
    <property type="entry name" value="HTH_3"/>
    <property type="match status" value="1"/>
</dbReference>
<evidence type="ECO:0000313" key="5">
    <source>
        <dbReference type="Proteomes" id="UP001305815"/>
    </source>
</evidence>
<dbReference type="RefSeq" id="WP_316264973.1">
    <property type="nucleotide sequence ID" value="NZ_AP027742.1"/>
</dbReference>
<protein>
    <recommendedName>
        <fullName evidence="3">HTH cro/C1-type domain-containing protein</fullName>
    </recommendedName>
</protein>
<evidence type="ECO:0000313" key="4">
    <source>
        <dbReference type="EMBL" id="BDZ77949.1"/>
    </source>
</evidence>
<feature type="transmembrane region" description="Helical" evidence="2">
    <location>
        <begin position="126"/>
        <end position="143"/>
    </location>
</feature>
<feature type="domain" description="HTH cro/C1-type" evidence="3">
    <location>
        <begin position="14"/>
        <end position="64"/>
    </location>
</feature>
<dbReference type="SMART" id="SM00530">
    <property type="entry name" value="HTH_XRE"/>
    <property type="match status" value="1"/>
</dbReference>
<dbReference type="SUPFAM" id="SSF47413">
    <property type="entry name" value="lambda repressor-like DNA-binding domains"/>
    <property type="match status" value="1"/>
</dbReference>
<dbReference type="Pfam" id="PF16107">
    <property type="entry name" value="DUF4825"/>
    <property type="match status" value="1"/>
</dbReference>
<gene>
    <name evidence="4" type="ORF">Lac1_21320</name>
</gene>
<accession>A0ABN6Z2M0</accession>
<proteinExistence type="predicted"/>
<evidence type="ECO:0000256" key="2">
    <source>
        <dbReference type="SAM" id="Phobius"/>
    </source>
</evidence>
<keyword evidence="2" id="KW-0812">Transmembrane</keyword>
<reference evidence="5" key="1">
    <citation type="journal article" date="2023" name="Int. J. Syst. Evol. Microbiol.">
        <title>Claveliimonas bilis gen. nov., sp. nov., deoxycholic acid-producing bacteria isolated from human faeces, and reclassification of Sellimonas monacensis Zenner et al. 2021 as Claveliimonas monacensis comb. nov.</title>
        <authorList>
            <person name="Hisatomi A."/>
            <person name="Kastawa N.W.E.P.G."/>
            <person name="Song I."/>
            <person name="Ohkuma M."/>
            <person name="Fukiya S."/>
            <person name="Sakamoto M."/>
        </authorList>
    </citation>
    <scope>NUCLEOTIDE SEQUENCE [LARGE SCALE GENOMIC DNA]</scope>
    <source>
        <strain evidence="5">12BBH14</strain>
    </source>
</reference>
<dbReference type="PANTHER" id="PTHR46558:SF11">
    <property type="entry name" value="HTH-TYPE TRANSCRIPTIONAL REGULATOR XRE"/>
    <property type="match status" value="1"/>
</dbReference>